<dbReference type="GO" id="GO:0008168">
    <property type="term" value="F:methyltransferase activity"/>
    <property type="evidence" value="ECO:0007669"/>
    <property type="project" value="UniProtKB-KW"/>
</dbReference>
<dbReference type="Proteomes" id="UP000198615">
    <property type="component" value="Unassembled WGS sequence"/>
</dbReference>
<name>A0A8G2BGW0_9PROT</name>
<comment type="caution">
    <text evidence="5">The sequence shown here is derived from an EMBL/GenBank/DDBJ whole genome shotgun (WGS) entry which is preliminary data.</text>
</comment>
<accession>A0A8G2BGW0</accession>
<dbReference type="SUPFAM" id="SSF48452">
    <property type="entry name" value="TPR-like"/>
    <property type="match status" value="1"/>
</dbReference>
<keyword evidence="6" id="KW-1185">Reference proteome</keyword>
<dbReference type="CDD" id="cd02440">
    <property type="entry name" value="AdoMet_MTases"/>
    <property type="match status" value="1"/>
</dbReference>
<dbReference type="Gene3D" id="1.25.40.10">
    <property type="entry name" value="Tetratricopeptide repeat domain"/>
    <property type="match status" value="1"/>
</dbReference>
<feature type="domain" description="Methyltransferase" evidence="4">
    <location>
        <begin position="126"/>
        <end position="215"/>
    </location>
</feature>
<gene>
    <name evidence="5" type="ORF">SAMN05660686_01011</name>
</gene>
<dbReference type="Pfam" id="PF13649">
    <property type="entry name" value="Methyltransf_25"/>
    <property type="match status" value="1"/>
</dbReference>
<keyword evidence="1 5" id="KW-0489">Methyltransferase</keyword>
<evidence type="ECO:0000259" key="4">
    <source>
        <dbReference type="Pfam" id="PF13649"/>
    </source>
</evidence>
<dbReference type="InterPro" id="IPR011990">
    <property type="entry name" value="TPR-like_helical_dom_sf"/>
</dbReference>
<dbReference type="PANTHER" id="PTHR43464">
    <property type="entry name" value="METHYLTRANSFERASE"/>
    <property type="match status" value="1"/>
</dbReference>
<sequence length="308" mass="33004">MLIDQGDLAGALSLLDQTRELAPDWVDLIVLTGETQARLGLRDEAVASFRRYLGLSDADRHGAMLHLALLGAAPAPDMTQTPYVRALFDDFSDRFDRSLLQDLAYRGPALAAELIGTGGPDGLGSVLDLGCGTGLVGERLRVHCAWLDGIDLSDGMLEKARAKKIYDGLYQGDVAAFLFDPPRLYDWIVAVDVLNYVGALDQVMTGLGLALRSGGRAVFTVEALDTSGAAEREVMRLLPTLRYGHSAEYVRAMAAAARLTVLDQRTEVLRLEAGKPLSAHVFTVQRPADGAVVAAGSGELDPEPRISS</sequence>
<dbReference type="PANTHER" id="PTHR43464:SF19">
    <property type="entry name" value="UBIQUINONE BIOSYNTHESIS O-METHYLTRANSFERASE, MITOCHONDRIAL"/>
    <property type="match status" value="1"/>
</dbReference>
<reference evidence="5 6" key="1">
    <citation type="submission" date="2016-10" db="EMBL/GenBank/DDBJ databases">
        <authorList>
            <person name="Varghese N."/>
            <person name="Submissions S."/>
        </authorList>
    </citation>
    <scope>NUCLEOTIDE SEQUENCE [LARGE SCALE GENOMIC DNA]</scope>
    <source>
        <strain evidence="5 6">DSM 18839</strain>
    </source>
</reference>
<dbReference type="InterPro" id="IPR041698">
    <property type="entry name" value="Methyltransf_25"/>
</dbReference>
<dbReference type="GO" id="GO:0032259">
    <property type="term" value="P:methylation"/>
    <property type="evidence" value="ECO:0007669"/>
    <property type="project" value="UniProtKB-KW"/>
</dbReference>
<dbReference type="SUPFAM" id="SSF53335">
    <property type="entry name" value="S-adenosyl-L-methionine-dependent methyltransferases"/>
    <property type="match status" value="1"/>
</dbReference>
<dbReference type="Gene3D" id="3.40.50.150">
    <property type="entry name" value="Vaccinia Virus protein VP39"/>
    <property type="match status" value="1"/>
</dbReference>
<keyword evidence="3" id="KW-0949">S-adenosyl-L-methionine</keyword>
<evidence type="ECO:0000313" key="5">
    <source>
        <dbReference type="EMBL" id="SDF31483.1"/>
    </source>
</evidence>
<keyword evidence="2 5" id="KW-0808">Transferase</keyword>
<evidence type="ECO:0000313" key="6">
    <source>
        <dbReference type="Proteomes" id="UP000198615"/>
    </source>
</evidence>
<protein>
    <submittedName>
        <fullName evidence="5">Predicted methyltransferase, contains TPR repeat</fullName>
    </submittedName>
</protein>
<evidence type="ECO:0000256" key="2">
    <source>
        <dbReference type="ARBA" id="ARBA00022679"/>
    </source>
</evidence>
<dbReference type="AlphaFoldDB" id="A0A8G2BGW0"/>
<evidence type="ECO:0000256" key="1">
    <source>
        <dbReference type="ARBA" id="ARBA00022603"/>
    </source>
</evidence>
<organism evidence="5 6">
    <name type="scientific">Thalassobaculum litoreum DSM 18839</name>
    <dbReference type="NCBI Taxonomy" id="1123362"/>
    <lineage>
        <taxon>Bacteria</taxon>
        <taxon>Pseudomonadati</taxon>
        <taxon>Pseudomonadota</taxon>
        <taxon>Alphaproteobacteria</taxon>
        <taxon>Rhodospirillales</taxon>
        <taxon>Thalassobaculaceae</taxon>
        <taxon>Thalassobaculum</taxon>
    </lineage>
</organism>
<dbReference type="InterPro" id="IPR029063">
    <property type="entry name" value="SAM-dependent_MTases_sf"/>
</dbReference>
<dbReference type="EMBL" id="FNBW01000002">
    <property type="protein sequence ID" value="SDF31483.1"/>
    <property type="molecule type" value="Genomic_DNA"/>
</dbReference>
<proteinExistence type="predicted"/>
<evidence type="ECO:0000256" key="3">
    <source>
        <dbReference type="ARBA" id="ARBA00022691"/>
    </source>
</evidence>